<evidence type="ECO:0000256" key="1">
    <source>
        <dbReference type="ARBA" id="ARBA00004651"/>
    </source>
</evidence>
<evidence type="ECO:0000256" key="6">
    <source>
        <dbReference type="SAM" id="Phobius"/>
    </source>
</evidence>
<dbReference type="PANTHER" id="PTHR32522:SF5">
    <property type="entry name" value="ABC3 TRANSPORTER PERMEASE PROTEIN DOMAIN-CONTAINING PROTEIN"/>
    <property type="match status" value="1"/>
</dbReference>
<keyword evidence="2" id="KW-1003">Cell membrane</keyword>
<evidence type="ECO:0000259" key="7">
    <source>
        <dbReference type="Pfam" id="PF02687"/>
    </source>
</evidence>
<keyword evidence="4 6" id="KW-1133">Transmembrane helix</keyword>
<comment type="subcellular location">
    <subcellularLocation>
        <location evidence="1">Cell membrane</location>
        <topology evidence="1">Multi-pass membrane protein</topology>
    </subcellularLocation>
</comment>
<dbReference type="InterPro" id="IPR003838">
    <property type="entry name" value="ABC3_permease_C"/>
</dbReference>
<reference evidence="8" key="1">
    <citation type="submission" date="2021-01" db="EMBL/GenBank/DDBJ databases">
        <authorList>
            <person name="Corre E."/>
            <person name="Pelletier E."/>
            <person name="Niang G."/>
            <person name="Scheremetjew M."/>
            <person name="Finn R."/>
            <person name="Kale V."/>
            <person name="Holt S."/>
            <person name="Cochrane G."/>
            <person name="Meng A."/>
            <person name="Brown T."/>
            <person name="Cohen L."/>
        </authorList>
    </citation>
    <scope>NUCLEOTIDE SEQUENCE</scope>
    <source>
        <strain evidence="8">Ras09</strain>
    </source>
</reference>
<feature type="transmembrane region" description="Helical" evidence="6">
    <location>
        <begin position="314"/>
        <end position="341"/>
    </location>
</feature>
<dbReference type="GO" id="GO:0005886">
    <property type="term" value="C:plasma membrane"/>
    <property type="evidence" value="ECO:0007669"/>
    <property type="project" value="UniProtKB-SubCell"/>
</dbReference>
<protein>
    <recommendedName>
        <fullName evidence="7">ABC3 transporter permease C-terminal domain-containing protein</fullName>
    </recommendedName>
</protein>
<keyword evidence="5 6" id="KW-0472">Membrane</keyword>
<name>A0A7S3CJT1_9SPIT</name>
<evidence type="ECO:0000313" key="8">
    <source>
        <dbReference type="EMBL" id="CAE0230309.1"/>
    </source>
</evidence>
<evidence type="ECO:0000256" key="4">
    <source>
        <dbReference type="ARBA" id="ARBA00022989"/>
    </source>
</evidence>
<feature type="transmembrane region" description="Helical" evidence="6">
    <location>
        <begin position="254"/>
        <end position="277"/>
    </location>
</feature>
<dbReference type="AlphaFoldDB" id="A0A7S3CJT1"/>
<gene>
    <name evidence="8" type="ORF">SRAS04492_LOCUS2103</name>
</gene>
<evidence type="ECO:0000256" key="3">
    <source>
        <dbReference type="ARBA" id="ARBA00022692"/>
    </source>
</evidence>
<feature type="transmembrane region" description="Helical" evidence="6">
    <location>
        <begin position="353"/>
        <end position="373"/>
    </location>
</feature>
<dbReference type="EMBL" id="HBIA01003994">
    <property type="protein sequence ID" value="CAE0230309.1"/>
    <property type="molecule type" value="Transcribed_RNA"/>
</dbReference>
<organism evidence="8">
    <name type="scientific">Strombidium rassoulzadegani</name>
    <dbReference type="NCBI Taxonomy" id="1082188"/>
    <lineage>
        <taxon>Eukaryota</taxon>
        <taxon>Sar</taxon>
        <taxon>Alveolata</taxon>
        <taxon>Ciliophora</taxon>
        <taxon>Intramacronucleata</taxon>
        <taxon>Spirotrichea</taxon>
        <taxon>Oligotrichia</taxon>
        <taxon>Strombidiidae</taxon>
        <taxon>Strombidium</taxon>
    </lineage>
</organism>
<dbReference type="Pfam" id="PF02687">
    <property type="entry name" value="FtsX"/>
    <property type="match status" value="1"/>
</dbReference>
<accession>A0A7S3CJT1</accession>
<sequence length="389" mass="44348">MAGYKNLRTNVYSIQENFIETGNSKYYLLNEADQEAIDEASEDGIEFNTINGFVDAVQLLYSNASVSVLNITEPDEKYNDPEGIRVRNDPEESKRTFYDEIKLIIPEGLRNPQSLDTNRPSRLCIGPRRECVTGYRVKTRAMLTKMPGWYMTAYQNVQFFMQQLMTEQQYRAILDDFIRVNDNQGSQQKYQQLVEGYNFTNGVPKYKMLVKMAPNATEARRDFIANGIRSYFRDDQIVLLDLETSMVSITSSLALFQIFVGLIGAIALALAFFLLLISTTQNIKENVWEYGCLRAMGLTMDQGMRCFMYEQYSLILSSLILGTIVGLILACVVTAQFFLFLEFPFKLTFPYELVVVMYALAVATTFFAVYIPVSKVNKQRVAQTIKGSA</sequence>
<evidence type="ECO:0000256" key="2">
    <source>
        <dbReference type="ARBA" id="ARBA00022475"/>
    </source>
</evidence>
<dbReference type="PANTHER" id="PTHR32522">
    <property type="match status" value="1"/>
</dbReference>
<feature type="domain" description="ABC3 transporter permease C-terminal" evidence="7">
    <location>
        <begin position="262"/>
        <end position="379"/>
    </location>
</feature>
<proteinExistence type="predicted"/>
<evidence type="ECO:0000256" key="5">
    <source>
        <dbReference type="ARBA" id="ARBA00023136"/>
    </source>
</evidence>
<keyword evidence="3 6" id="KW-0812">Transmembrane</keyword>